<accession>A0A8J2SSQ8</accession>
<comment type="subcellular location">
    <subcellularLocation>
        <location evidence="1">Membrane</location>
        <topology evidence="1">Multi-pass membrane protein</topology>
    </subcellularLocation>
</comment>
<proteinExistence type="inferred from homology"/>
<feature type="region of interest" description="Disordered" evidence="7">
    <location>
        <begin position="32"/>
        <end position="64"/>
    </location>
</feature>
<sequence length="296" mass="31919">MMSRRRPLRRALSLALLVLQIQSFQLPDPKLHAAEAQRSRRPHSTGSRRPPAAGPALSGRRRRTPCAPLSAAPYDAAEALYAYIASPSPVHDALHAAGTAYAGLIDAHPLATKSVTNAVVGVTGDAIAQRGQVYDRQRAARYALKGLGGGLLWAVYFDFADAFAVENVDGPAARVALQMALEQFFWVPLYVAFYDLPFASRLNGVPARRVPNVVRDSYVSTLVASAKLWTPANLLVYSTPVEYRLLVSNIFDLAWNTVNSDIAASCSEECPVGDGPPGASRMCPPDRPPEALPTSR</sequence>
<dbReference type="PANTHER" id="PTHR11266:SF121">
    <property type="entry name" value="OS09G0315000 PROTEIN"/>
    <property type="match status" value="1"/>
</dbReference>
<dbReference type="GO" id="GO:0005737">
    <property type="term" value="C:cytoplasm"/>
    <property type="evidence" value="ECO:0007669"/>
    <property type="project" value="TreeGrafter"/>
</dbReference>
<keyword evidence="4" id="KW-1133">Transmembrane helix</keyword>
<dbReference type="InterPro" id="IPR007248">
    <property type="entry name" value="Mpv17_PMP22"/>
</dbReference>
<evidence type="ECO:0000256" key="8">
    <source>
        <dbReference type="SAM" id="SignalP"/>
    </source>
</evidence>
<keyword evidence="5" id="KW-0472">Membrane</keyword>
<evidence type="ECO:0000256" key="5">
    <source>
        <dbReference type="ARBA" id="ARBA00023136"/>
    </source>
</evidence>
<evidence type="ECO:0000256" key="6">
    <source>
        <dbReference type="RuleBase" id="RU363053"/>
    </source>
</evidence>
<evidence type="ECO:0000313" key="9">
    <source>
        <dbReference type="EMBL" id="CAH0373996.1"/>
    </source>
</evidence>
<reference evidence="9" key="1">
    <citation type="submission" date="2021-11" db="EMBL/GenBank/DDBJ databases">
        <authorList>
            <consortium name="Genoscope - CEA"/>
            <person name="William W."/>
        </authorList>
    </citation>
    <scope>NUCLEOTIDE SEQUENCE</scope>
</reference>
<dbReference type="Proteomes" id="UP000789595">
    <property type="component" value="Unassembled WGS sequence"/>
</dbReference>
<evidence type="ECO:0000256" key="2">
    <source>
        <dbReference type="ARBA" id="ARBA00006824"/>
    </source>
</evidence>
<evidence type="ECO:0000256" key="7">
    <source>
        <dbReference type="SAM" id="MobiDB-lite"/>
    </source>
</evidence>
<feature type="region of interest" description="Disordered" evidence="7">
    <location>
        <begin position="272"/>
        <end position="296"/>
    </location>
</feature>
<keyword evidence="10" id="KW-1185">Reference proteome</keyword>
<feature type="chain" id="PRO_5035199946" description="Mitochondrial fission process protein 1" evidence="8">
    <location>
        <begin position="24"/>
        <end position="296"/>
    </location>
</feature>
<dbReference type="GO" id="GO:0016020">
    <property type="term" value="C:membrane"/>
    <property type="evidence" value="ECO:0007669"/>
    <property type="project" value="UniProtKB-SubCell"/>
</dbReference>
<evidence type="ECO:0000313" key="10">
    <source>
        <dbReference type="Proteomes" id="UP000789595"/>
    </source>
</evidence>
<comment type="similarity">
    <text evidence="2 6">Belongs to the peroxisomal membrane protein PXMP2/4 family.</text>
</comment>
<dbReference type="OrthoDB" id="45484at2759"/>
<dbReference type="AlphaFoldDB" id="A0A8J2SSQ8"/>
<evidence type="ECO:0000256" key="3">
    <source>
        <dbReference type="ARBA" id="ARBA00022692"/>
    </source>
</evidence>
<dbReference type="Pfam" id="PF04117">
    <property type="entry name" value="Mpv17_PMP22"/>
    <property type="match status" value="1"/>
</dbReference>
<name>A0A8J2SSQ8_9STRA</name>
<feature type="signal peptide" evidence="8">
    <location>
        <begin position="1"/>
        <end position="23"/>
    </location>
</feature>
<dbReference type="EMBL" id="CAKKNE010000004">
    <property type="protein sequence ID" value="CAH0373996.1"/>
    <property type="molecule type" value="Genomic_DNA"/>
</dbReference>
<keyword evidence="3" id="KW-0812">Transmembrane</keyword>
<evidence type="ECO:0000256" key="1">
    <source>
        <dbReference type="ARBA" id="ARBA00004141"/>
    </source>
</evidence>
<keyword evidence="8" id="KW-0732">Signal</keyword>
<evidence type="ECO:0000256" key="4">
    <source>
        <dbReference type="ARBA" id="ARBA00022989"/>
    </source>
</evidence>
<comment type="caution">
    <text evidence="9">The sequence shown here is derived from an EMBL/GenBank/DDBJ whole genome shotgun (WGS) entry which is preliminary data.</text>
</comment>
<organism evidence="9 10">
    <name type="scientific">Pelagomonas calceolata</name>
    <dbReference type="NCBI Taxonomy" id="35677"/>
    <lineage>
        <taxon>Eukaryota</taxon>
        <taxon>Sar</taxon>
        <taxon>Stramenopiles</taxon>
        <taxon>Ochrophyta</taxon>
        <taxon>Pelagophyceae</taxon>
        <taxon>Pelagomonadales</taxon>
        <taxon>Pelagomonadaceae</taxon>
        <taxon>Pelagomonas</taxon>
    </lineage>
</organism>
<gene>
    <name evidence="9" type="ORF">PECAL_4P12510</name>
</gene>
<protein>
    <recommendedName>
        <fullName evidence="11">Mitochondrial fission process protein 1</fullName>
    </recommendedName>
</protein>
<dbReference type="PANTHER" id="PTHR11266">
    <property type="entry name" value="PEROXISOMAL MEMBRANE PROTEIN 2, PXMP2 MPV17"/>
    <property type="match status" value="1"/>
</dbReference>
<evidence type="ECO:0008006" key="11">
    <source>
        <dbReference type="Google" id="ProtNLM"/>
    </source>
</evidence>